<keyword evidence="2" id="KW-1185">Reference proteome</keyword>
<gene>
    <name evidence="1" type="ORF">CPELLU_LOCUS10653</name>
</gene>
<evidence type="ECO:0000313" key="2">
    <source>
        <dbReference type="Proteomes" id="UP000789759"/>
    </source>
</evidence>
<comment type="caution">
    <text evidence="1">The sequence shown here is derived from an EMBL/GenBank/DDBJ whole genome shotgun (WGS) entry which is preliminary data.</text>
</comment>
<protein>
    <submittedName>
        <fullName evidence="1">15393_t:CDS:1</fullName>
    </submittedName>
</protein>
<dbReference type="OrthoDB" id="2391098at2759"/>
<dbReference type="AlphaFoldDB" id="A0A9N9EHH8"/>
<evidence type="ECO:0000313" key="1">
    <source>
        <dbReference type="EMBL" id="CAG8678529.1"/>
    </source>
</evidence>
<name>A0A9N9EHH8_9GLOM</name>
<dbReference type="Proteomes" id="UP000789759">
    <property type="component" value="Unassembled WGS sequence"/>
</dbReference>
<dbReference type="EMBL" id="CAJVQA010008882">
    <property type="protein sequence ID" value="CAG8678529.1"/>
    <property type="molecule type" value="Genomic_DNA"/>
</dbReference>
<proteinExistence type="predicted"/>
<organism evidence="1 2">
    <name type="scientific">Cetraspora pellucida</name>
    <dbReference type="NCBI Taxonomy" id="1433469"/>
    <lineage>
        <taxon>Eukaryota</taxon>
        <taxon>Fungi</taxon>
        <taxon>Fungi incertae sedis</taxon>
        <taxon>Mucoromycota</taxon>
        <taxon>Glomeromycotina</taxon>
        <taxon>Glomeromycetes</taxon>
        <taxon>Diversisporales</taxon>
        <taxon>Gigasporaceae</taxon>
        <taxon>Cetraspora</taxon>
    </lineage>
</organism>
<accession>A0A9N9EHH8</accession>
<sequence>MEYSFISRQTFDDLVKKYIENLAPNKREKALISQVKLQQIKEVLLDPTNTKLYTYDLIYDTSPTIEFSVSLNQDLNLNNLIDNMDNAPIIKSSQNSSLNNLIDDTDTIIETSTDDTEISIIESSNLNPNLKMVNLFIINY</sequence>
<reference evidence="1" key="1">
    <citation type="submission" date="2021-06" db="EMBL/GenBank/DDBJ databases">
        <authorList>
            <person name="Kallberg Y."/>
            <person name="Tangrot J."/>
            <person name="Rosling A."/>
        </authorList>
    </citation>
    <scope>NUCLEOTIDE SEQUENCE</scope>
    <source>
        <strain evidence="1">FL966</strain>
    </source>
</reference>